<proteinExistence type="predicted"/>
<comment type="subcellular location">
    <subcellularLocation>
        <location evidence="1">Endoplasmic reticulum membrane</location>
        <topology evidence="1">Peripheral membrane protein</topology>
    </subcellularLocation>
</comment>
<accession>A0AAJ0EI96</accession>
<dbReference type="Pfam" id="PF00789">
    <property type="entry name" value="UBX"/>
    <property type="match status" value="1"/>
</dbReference>
<dbReference type="PROSITE" id="PS50033">
    <property type="entry name" value="UBX"/>
    <property type="match status" value="1"/>
</dbReference>
<dbReference type="PANTHER" id="PTHR46424">
    <property type="entry name" value="UBX DOMAIN-CONTAINING PROTEIN 4"/>
    <property type="match status" value="1"/>
</dbReference>
<comment type="subunit">
    <text evidence="3">Directly interacts with VCP. Interacts with UBQLN1. Forms a complex with VCP and UBQLN1.</text>
</comment>
<feature type="region of interest" description="Disordered" evidence="6">
    <location>
        <begin position="206"/>
        <end position="253"/>
    </location>
</feature>
<feature type="compositionally biased region" description="Low complexity" evidence="6">
    <location>
        <begin position="153"/>
        <end position="185"/>
    </location>
</feature>
<dbReference type="GO" id="GO:0005789">
    <property type="term" value="C:endoplasmic reticulum membrane"/>
    <property type="evidence" value="ECO:0007669"/>
    <property type="project" value="UniProtKB-SubCell"/>
</dbReference>
<protein>
    <recommendedName>
        <fullName evidence="4">UBX domain-containing protein 2</fullName>
    </recommendedName>
</protein>
<dbReference type="CDD" id="cd01767">
    <property type="entry name" value="UBX"/>
    <property type="match status" value="1"/>
</dbReference>
<feature type="compositionally biased region" description="Basic and acidic residues" evidence="6">
    <location>
        <begin position="223"/>
        <end position="253"/>
    </location>
</feature>
<keyword evidence="9" id="KW-1185">Reference proteome</keyword>
<feature type="domain" description="UBX" evidence="7">
    <location>
        <begin position="310"/>
        <end position="395"/>
    </location>
</feature>
<evidence type="ECO:0000259" key="7">
    <source>
        <dbReference type="PROSITE" id="PS50033"/>
    </source>
</evidence>
<dbReference type="GeneID" id="85466615"/>
<evidence type="ECO:0000256" key="6">
    <source>
        <dbReference type="SAM" id="MobiDB-lite"/>
    </source>
</evidence>
<dbReference type="SUPFAM" id="SSF54236">
    <property type="entry name" value="Ubiquitin-like"/>
    <property type="match status" value="1"/>
</dbReference>
<evidence type="ECO:0000313" key="8">
    <source>
        <dbReference type="EMBL" id="KAK1641347.1"/>
    </source>
</evidence>
<dbReference type="Gene3D" id="3.40.30.10">
    <property type="entry name" value="Glutaredoxin"/>
    <property type="match status" value="1"/>
</dbReference>
<evidence type="ECO:0000256" key="3">
    <source>
        <dbReference type="ARBA" id="ARBA00038812"/>
    </source>
</evidence>
<dbReference type="Pfam" id="PF23187">
    <property type="entry name" value="UBX7_N"/>
    <property type="match status" value="1"/>
</dbReference>
<dbReference type="PANTHER" id="PTHR46424:SF1">
    <property type="entry name" value="UBX DOMAIN-CONTAINING PROTEIN 4"/>
    <property type="match status" value="1"/>
</dbReference>
<evidence type="ECO:0000256" key="1">
    <source>
        <dbReference type="ARBA" id="ARBA00004406"/>
    </source>
</evidence>
<organism evidence="8 9">
    <name type="scientific">Colletotrichum phormii</name>
    <dbReference type="NCBI Taxonomy" id="359342"/>
    <lineage>
        <taxon>Eukaryota</taxon>
        <taxon>Fungi</taxon>
        <taxon>Dikarya</taxon>
        <taxon>Ascomycota</taxon>
        <taxon>Pezizomycotina</taxon>
        <taxon>Sordariomycetes</taxon>
        <taxon>Hypocreomycetidae</taxon>
        <taxon>Glomerellales</taxon>
        <taxon>Glomerellaceae</taxon>
        <taxon>Colletotrichum</taxon>
        <taxon>Colletotrichum acutatum species complex</taxon>
    </lineage>
</organism>
<dbReference type="Proteomes" id="UP001243989">
    <property type="component" value="Unassembled WGS sequence"/>
</dbReference>
<comment type="caution">
    <text evidence="8">The sequence shown here is derived from an EMBL/GenBank/DDBJ whole genome shotgun (WGS) entry which is preliminary data.</text>
</comment>
<dbReference type="InterPro" id="IPR029071">
    <property type="entry name" value="Ubiquitin-like_domsf"/>
</dbReference>
<evidence type="ECO:0000256" key="2">
    <source>
        <dbReference type="ARBA" id="ARBA00023230"/>
    </source>
</evidence>
<feature type="compositionally biased region" description="Basic and acidic residues" evidence="6">
    <location>
        <begin position="206"/>
        <end position="216"/>
    </location>
</feature>
<dbReference type="InterPro" id="IPR001012">
    <property type="entry name" value="UBX_dom"/>
</dbReference>
<gene>
    <name evidence="8" type="ORF">BDP81DRAFT_132212</name>
</gene>
<dbReference type="GO" id="GO:0036503">
    <property type="term" value="P:ERAD pathway"/>
    <property type="evidence" value="ECO:0007669"/>
    <property type="project" value="TreeGrafter"/>
</dbReference>
<evidence type="ECO:0000256" key="5">
    <source>
        <dbReference type="ARBA" id="ARBA00046062"/>
    </source>
</evidence>
<dbReference type="AlphaFoldDB" id="A0AAJ0EI96"/>
<feature type="compositionally biased region" description="Low complexity" evidence="6">
    <location>
        <begin position="112"/>
        <end position="141"/>
    </location>
</feature>
<evidence type="ECO:0000256" key="4">
    <source>
        <dbReference type="ARBA" id="ARBA00041575"/>
    </source>
</evidence>
<name>A0AAJ0EI96_9PEZI</name>
<dbReference type="SUPFAM" id="SSF52833">
    <property type="entry name" value="Thioredoxin-like"/>
    <property type="match status" value="1"/>
</dbReference>
<dbReference type="SMART" id="SM00166">
    <property type="entry name" value="UBX"/>
    <property type="match status" value="1"/>
</dbReference>
<dbReference type="EMBL" id="JAHMHQ010000003">
    <property type="protein sequence ID" value="KAK1641347.1"/>
    <property type="molecule type" value="Genomic_DNA"/>
</dbReference>
<feature type="region of interest" description="Disordered" evidence="6">
    <location>
        <begin position="112"/>
        <end position="189"/>
    </location>
</feature>
<evidence type="ECO:0000313" key="9">
    <source>
        <dbReference type="Proteomes" id="UP001243989"/>
    </source>
</evidence>
<comment type="function">
    <text evidence="5">Involved in endoplasmic reticulum-associated protein degradation (ERAD). Acts as a platform to recruit both UBQLN1 and VCP to the ER during ERAD.</text>
</comment>
<sequence>MFFTGGLQEGIATALQQSKCVFCFVTDEEAESQTWETEYLTESSVATLLQDEAVALRLKKGSEEAGYLAAIFPLPNTPTVIVIKNGDLKEYIVAGTSKDEFVRRVTTAFRGAQGQPPAAAAQLAAPTPAPTSASIPTAQPADDLYDETPYNPPRAAAAAAPAITDPQPARPGTSSPSPRGPATPTQEEDNAATLRAVLAERGARLEAQRLESEKKAKAARAAAAEKAETDNSKQAEQTRNHKEALKKARQEAADEKARILRKIEDDRAERRAKAAERAALRDQASSPKLGEVAAALTRSESSSLAPSSSSASGMTALQVRLLDGSTIRSRFPSGKTLGGEVRTWVESERTDGGSGGEPFRFKVVLAPRPSRLIDDTEEGKSLAELGLSPSSTLVLAPVGAHVGAYAGGSSFGEMAVTFLLLPLSLLQWLWGLVSGVFSGLGERQRAAAAAEEQGAEPVTVREQRKGKFSQFANPDDRRGDHQLYNGNSLNFEPRPDEKKDE</sequence>
<reference evidence="8" key="1">
    <citation type="submission" date="2021-06" db="EMBL/GenBank/DDBJ databases">
        <title>Comparative genomics, transcriptomics and evolutionary studies reveal genomic signatures of adaptation to plant cell wall in hemibiotrophic fungi.</title>
        <authorList>
            <consortium name="DOE Joint Genome Institute"/>
            <person name="Baroncelli R."/>
            <person name="Diaz J.F."/>
            <person name="Benocci T."/>
            <person name="Peng M."/>
            <person name="Battaglia E."/>
            <person name="Haridas S."/>
            <person name="Andreopoulos W."/>
            <person name="Labutti K."/>
            <person name="Pangilinan J."/>
            <person name="Floch G.L."/>
            <person name="Makela M.R."/>
            <person name="Henrissat B."/>
            <person name="Grigoriev I.V."/>
            <person name="Crouch J.A."/>
            <person name="De Vries R.P."/>
            <person name="Sukno S.A."/>
            <person name="Thon M.R."/>
        </authorList>
    </citation>
    <scope>NUCLEOTIDE SEQUENCE</scope>
    <source>
        <strain evidence="8">CBS 102054</strain>
    </source>
</reference>
<feature type="region of interest" description="Disordered" evidence="6">
    <location>
        <begin position="450"/>
        <end position="501"/>
    </location>
</feature>
<dbReference type="RefSeq" id="XP_060449954.1">
    <property type="nucleotide sequence ID" value="XM_060581753.1"/>
</dbReference>
<dbReference type="Gene3D" id="3.10.20.90">
    <property type="entry name" value="Phosphatidylinositol 3-kinase Catalytic Subunit, Chain A, domain 1"/>
    <property type="match status" value="1"/>
</dbReference>
<dbReference type="GO" id="GO:0006986">
    <property type="term" value="P:response to unfolded protein"/>
    <property type="evidence" value="ECO:0007669"/>
    <property type="project" value="UniProtKB-KW"/>
</dbReference>
<dbReference type="InterPro" id="IPR036249">
    <property type="entry name" value="Thioredoxin-like_sf"/>
</dbReference>
<keyword evidence="2" id="KW-0834">Unfolded protein response</keyword>